<dbReference type="EMBL" id="CP023344">
    <property type="protein sequence ID" value="ATC63799.1"/>
    <property type="molecule type" value="Genomic_DNA"/>
</dbReference>
<name>A0A290Q541_9BACT</name>
<feature type="signal peptide" evidence="1">
    <location>
        <begin position="1"/>
        <end position="41"/>
    </location>
</feature>
<feature type="domain" description="Glycoamylase-like" evidence="2">
    <location>
        <begin position="224"/>
        <end position="433"/>
    </location>
</feature>
<dbReference type="Proteomes" id="UP000217265">
    <property type="component" value="Chromosome"/>
</dbReference>
<evidence type="ECO:0000256" key="1">
    <source>
        <dbReference type="SAM" id="SignalP"/>
    </source>
</evidence>
<dbReference type="AlphaFoldDB" id="A0A290Q541"/>
<gene>
    <name evidence="3" type="ORF">CMV30_07470</name>
</gene>
<protein>
    <recommendedName>
        <fullName evidence="2">Glycoamylase-like domain-containing protein</fullName>
    </recommendedName>
</protein>
<keyword evidence="4" id="KW-1185">Reference proteome</keyword>
<evidence type="ECO:0000259" key="2">
    <source>
        <dbReference type="Pfam" id="PF10091"/>
    </source>
</evidence>
<organism evidence="3 4">
    <name type="scientific">Nibricoccus aquaticus</name>
    <dbReference type="NCBI Taxonomy" id="2576891"/>
    <lineage>
        <taxon>Bacteria</taxon>
        <taxon>Pseudomonadati</taxon>
        <taxon>Verrucomicrobiota</taxon>
        <taxon>Opitutia</taxon>
        <taxon>Opitutales</taxon>
        <taxon>Opitutaceae</taxon>
        <taxon>Nibricoccus</taxon>
    </lineage>
</organism>
<dbReference type="OrthoDB" id="5937621at2"/>
<proteinExistence type="predicted"/>
<dbReference type="Pfam" id="PF10091">
    <property type="entry name" value="Glycoamylase"/>
    <property type="match status" value="1"/>
</dbReference>
<sequence>MANARSRHLKKPRPGRKLRTARLLIAKFAACLALVAAPAPRAPLSPIPAPIEALSVADEAFLDDLQLRALRYFEEHSDPVTGLTRDRAPIDGSGSTAPASIAATGFALTTWCIAADRNWLPRHEAIARTRHALRFIHDHVDHERGWLYHFVNITTGKRAWNCEASTIDTALFLKGALLAREYLRDPEVTDLVNALYARIDWRWALNNGPTLTHGWRPETGFIPHRWDSYSELLGLYLLGIGAPAQALPADSWNAWHRGPVVTYGSRTFINYPPLFAHQYAHAWFDFRGKRDRYADYWKNSVDATLAQRDWCADLAGKFNHWSRTLWGLTASDSARGYMDWGGPTGGSERLDGTLVPCAPGGSLPFAPRECLDTLRTMRATGGDKVWGRYGFADAFNPHTGWVSPDVIAIDVGITLLMAENLRSEFVWRHFMRAPEARRALALAGFQNTHDFPASSLALTTRK</sequence>
<feature type="chain" id="PRO_5012086828" description="Glycoamylase-like domain-containing protein" evidence="1">
    <location>
        <begin position="42"/>
        <end position="462"/>
    </location>
</feature>
<dbReference type="InterPro" id="IPR016883">
    <property type="entry name" value="UCP028431"/>
</dbReference>
<dbReference type="KEGG" id="vbh:CMV30_07470"/>
<dbReference type="RefSeq" id="WP_096055431.1">
    <property type="nucleotide sequence ID" value="NZ_CP023344.1"/>
</dbReference>
<dbReference type="PIRSF" id="PIRSF028431">
    <property type="entry name" value="UCP028431"/>
    <property type="match status" value="1"/>
</dbReference>
<reference evidence="3 4" key="1">
    <citation type="submission" date="2017-09" db="EMBL/GenBank/DDBJ databases">
        <title>Complete genome sequence of Verrucomicrobial strain HZ-65, isolated from freshwater.</title>
        <authorList>
            <person name="Choi A."/>
        </authorList>
    </citation>
    <scope>NUCLEOTIDE SEQUENCE [LARGE SCALE GENOMIC DNA]</scope>
    <source>
        <strain evidence="3 4">HZ-65</strain>
    </source>
</reference>
<accession>A0A290Q541</accession>
<keyword evidence="1" id="KW-0732">Signal</keyword>
<evidence type="ECO:0000313" key="4">
    <source>
        <dbReference type="Proteomes" id="UP000217265"/>
    </source>
</evidence>
<dbReference type="InterPro" id="IPR019282">
    <property type="entry name" value="Glycoamylase-like_cons_dom"/>
</dbReference>
<dbReference type="Gene3D" id="1.50.10.140">
    <property type="match status" value="1"/>
</dbReference>
<evidence type="ECO:0000313" key="3">
    <source>
        <dbReference type="EMBL" id="ATC63799.1"/>
    </source>
</evidence>